<keyword evidence="3" id="KW-1185">Reference proteome</keyword>
<accession>A0A0P1BR57</accession>
<sequence length="93" mass="10470">MCTKWWFNTTQPHSCQLTTLQSSDVLLLLLSVYTSGGFGRPIPCISAILVCLTPRGWRRCFFQGERHCFPCGAHYRSCRRRALASGGLQSPSF</sequence>
<evidence type="ECO:0000313" key="3">
    <source>
        <dbReference type="Proteomes" id="UP000054845"/>
    </source>
</evidence>
<dbReference type="Proteomes" id="UP000054845">
    <property type="component" value="Unassembled WGS sequence"/>
</dbReference>
<feature type="chain" id="PRO_5006059757" evidence="1">
    <location>
        <begin position="40"/>
        <end position="93"/>
    </location>
</feature>
<feature type="signal peptide" evidence="1">
    <location>
        <begin position="1"/>
        <end position="39"/>
    </location>
</feature>
<dbReference type="EMBL" id="CCYA01000276">
    <property type="protein sequence ID" value="CEH18960.1"/>
    <property type="molecule type" value="Genomic_DNA"/>
</dbReference>
<name>A0A0P1BR57_9BASI</name>
<evidence type="ECO:0000313" key="2">
    <source>
        <dbReference type="EMBL" id="CEH18960.1"/>
    </source>
</evidence>
<organism evidence="2 3">
    <name type="scientific">Ceraceosorus bombacis</name>
    <dbReference type="NCBI Taxonomy" id="401625"/>
    <lineage>
        <taxon>Eukaryota</taxon>
        <taxon>Fungi</taxon>
        <taxon>Dikarya</taxon>
        <taxon>Basidiomycota</taxon>
        <taxon>Ustilaginomycotina</taxon>
        <taxon>Exobasidiomycetes</taxon>
        <taxon>Ceraceosorales</taxon>
        <taxon>Ceraceosoraceae</taxon>
        <taxon>Ceraceosorus</taxon>
    </lineage>
</organism>
<keyword evidence="1" id="KW-0732">Signal</keyword>
<reference evidence="2 3" key="1">
    <citation type="submission" date="2014-09" db="EMBL/GenBank/DDBJ databases">
        <authorList>
            <person name="Magalhaes I.L.F."/>
            <person name="Oliveira U."/>
            <person name="Santos F.R."/>
            <person name="Vidigal T.H.D.A."/>
            <person name="Brescovit A.D."/>
            <person name="Santos A.J."/>
        </authorList>
    </citation>
    <scope>NUCLEOTIDE SEQUENCE [LARGE SCALE GENOMIC DNA]</scope>
</reference>
<protein>
    <submittedName>
        <fullName evidence="2">Uncharacterized protein</fullName>
    </submittedName>
</protein>
<dbReference type="AlphaFoldDB" id="A0A0P1BR57"/>
<evidence type="ECO:0000256" key="1">
    <source>
        <dbReference type="SAM" id="SignalP"/>
    </source>
</evidence>
<proteinExistence type="predicted"/>